<evidence type="ECO:0000313" key="6">
    <source>
        <dbReference type="EMBL" id="QDO99356.1"/>
    </source>
</evidence>
<feature type="transmembrane region" description="Helical" evidence="4">
    <location>
        <begin position="43"/>
        <end position="64"/>
    </location>
</feature>
<dbReference type="KEGG" id="fer:FNB15_19660"/>
<feature type="transmembrane region" description="Helical" evidence="4">
    <location>
        <begin position="226"/>
        <end position="247"/>
    </location>
</feature>
<protein>
    <submittedName>
        <fullName evidence="6">MFS transporter</fullName>
    </submittedName>
</protein>
<organism evidence="6 7">
    <name type="scientific">Ferrovibrio terrae</name>
    <dbReference type="NCBI Taxonomy" id="2594003"/>
    <lineage>
        <taxon>Bacteria</taxon>
        <taxon>Pseudomonadati</taxon>
        <taxon>Pseudomonadota</taxon>
        <taxon>Alphaproteobacteria</taxon>
        <taxon>Rhodospirillales</taxon>
        <taxon>Rhodospirillaceae</taxon>
        <taxon>Ferrovibrio</taxon>
    </lineage>
</organism>
<dbReference type="AlphaFoldDB" id="A0A516H6F2"/>
<dbReference type="Pfam" id="PF07690">
    <property type="entry name" value="MFS_1"/>
    <property type="match status" value="1"/>
</dbReference>
<evidence type="ECO:0000256" key="1">
    <source>
        <dbReference type="ARBA" id="ARBA00022692"/>
    </source>
</evidence>
<dbReference type="CDD" id="cd17355">
    <property type="entry name" value="MFS_YcxA_like"/>
    <property type="match status" value="1"/>
</dbReference>
<dbReference type="PANTHER" id="PTHR11360:SF290">
    <property type="entry name" value="MONOCARBOXYLATE MFS PERMEASE"/>
    <property type="match status" value="1"/>
</dbReference>
<feature type="transmembrane region" description="Helical" evidence="4">
    <location>
        <begin position="379"/>
        <end position="400"/>
    </location>
</feature>
<feature type="transmembrane region" description="Helical" evidence="4">
    <location>
        <begin position="292"/>
        <end position="310"/>
    </location>
</feature>
<feature type="transmembrane region" description="Helical" evidence="4">
    <location>
        <begin position="76"/>
        <end position="96"/>
    </location>
</feature>
<feature type="transmembrane region" description="Helical" evidence="4">
    <location>
        <begin position="102"/>
        <end position="126"/>
    </location>
</feature>
<evidence type="ECO:0000313" key="7">
    <source>
        <dbReference type="Proteomes" id="UP000317496"/>
    </source>
</evidence>
<dbReference type="InterPro" id="IPR050327">
    <property type="entry name" value="Proton-linked_MCT"/>
</dbReference>
<dbReference type="InterPro" id="IPR036259">
    <property type="entry name" value="MFS_trans_sf"/>
</dbReference>
<feature type="domain" description="Major facilitator superfamily (MFS) profile" evidence="5">
    <location>
        <begin position="12"/>
        <end position="405"/>
    </location>
</feature>
<dbReference type="GO" id="GO:0022857">
    <property type="term" value="F:transmembrane transporter activity"/>
    <property type="evidence" value="ECO:0007669"/>
    <property type="project" value="InterPro"/>
</dbReference>
<keyword evidence="7" id="KW-1185">Reference proteome</keyword>
<reference evidence="6 7" key="1">
    <citation type="submission" date="2019-07" db="EMBL/GenBank/DDBJ databases">
        <title>Genome sequencing for Ferrovibrio sp. K5.</title>
        <authorList>
            <person name="Park S.-J."/>
        </authorList>
    </citation>
    <scope>NUCLEOTIDE SEQUENCE [LARGE SCALE GENOMIC DNA]</scope>
    <source>
        <strain evidence="6 7">K5</strain>
    </source>
</reference>
<keyword evidence="1 4" id="KW-0812">Transmembrane</keyword>
<dbReference type="SUPFAM" id="SSF103473">
    <property type="entry name" value="MFS general substrate transporter"/>
    <property type="match status" value="1"/>
</dbReference>
<name>A0A516H6F2_9PROT</name>
<proteinExistence type="predicted"/>
<dbReference type="PANTHER" id="PTHR11360">
    <property type="entry name" value="MONOCARBOXYLATE TRANSPORTER"/>
    <property type="match status" value="1"/>
</dbReference>
<evidence type="ECO:0000259" key="5">
    <source>
        <dbReference type="PROSITE" id="PS50850"/>
    </source>
</evidence>
<keyword evidence="3 4" id="KW-0472">Membrane</keyword>
<feature type="transmembrane region" description="Helical" evidence="4">
    <location>
        <begin position="316"/>
        <end position="337"/>
    </location>
</feature>
<evidence type="ECO:0000256" key="2">
    <source>
        <dbReference type="ARBA" id="ARBA00022989"/>
    </source>
</evidence>
<feature type="transmembrane region" description="Helical" evidence="4">
    <location>
        <begin position="259"/>
        <end position="280"/>
    </location>
</feature>
<gene>
    <name evidence="6" type="ORF">FNB15_19660</name>
</gene>
<accession>A0A516H6F2</accession>
<dbReference type="PROSITE" id="PS50850">
    <property type="entry name" value="MFS"/>
    <property type="match status" value="1"/>
</dbReference>
<dbReference type="InterPro" id="IPR011701">
    <property type="entry name" value="MFS"/>
</dbReference>
<dbReference type="InterPro" id="IPR020846">
    <property type="entry name" value="MFS_dom"/>
</dbReference>
<keyword evidence="2 4" id="KW-1133">Transmembrane helix</keyword>
<feature type="transmembrane region" description="Helical" evidence="4">
    <location>
        <begin position="12"/>
        <end position="37"/>
    </location>
</feature>
<dbReference type="Proteomes" id="UP000317496">
    <property type="component" value="Chromosome"/>
</dbReference>
<dbReference type="OrthoDB" id="9796632at2"/>
<dbReference type="EMBL" id="CP041636">
    <property type="protein sequence ID" value="QDO99356.1"/>
    <property type="molecule type" value="Genomic_DNA"/>
</dbReference>
<feature type="transmembrane region" description="Helical" evidence="4">
    <location>
        <begin position="138"/>
        <end position="161"/>
    </location>
</feature>
<evidence type="ECO:0000256" key="3">
    <source>
        <dbReference type="ARBA" id="ARBA00023136"/>
    </source>
</evidence>
<dbReference type="RefSeq" id="WP_144258352.1">
    <property type="nucleotide sequence ID" value="NZ_CP041636.1"/>
</dbReference>
<evidence type="ECO:0000256" key="4">
    <source>
        <dbReference type="SAM" id="Phobius"/>
    </source>
</evidence>
<sequence>MTNLQYPSSQYRWVIVAAGGLLSCVAIGGMFSLPVFLQPVSQATGWSVAGISTAMTIAFLAMALGSMAWGNLSDRYGPRVVVLSGTVILTVGLALASQATSLLMFQIVFGLLVGGGTAAIFAPMMAAVTGWFDTHRSLAVSLVSAGMGVAPMTMSPLAGWLVTNYDWRTSMLIIAVLAAVLMLPAGLLVRRPPALEQAAAAEEGTAAAESDLTPGLTLGQVLRSPAFLILLVTNFFCCATHAGPIFHTVSYAVTCGIPLLLAVSIYSVEGLAGLAGRIGFGIMGDRFGARRVLVLGLLVQAFGALGFLLARDLSSFYAVAALFGFIYAGVMPLYSVIARENFPLHMMGTVIGGIAMAGSLGMSTGPLVGGLIFDIFDSYRWLYVGAWAMGLGAVLIALTFRPLRRPQAVPVAA</sequence>
<feature type="transmembrane region" description="Helical" evidence="4">
    <location>
        <begin position="349"/>
        <end position="373"/>
    </location>
</feature>
<dbReference type="Gene3D" id="1.20.1250.20">
    <property type="entry name" value="MFS general substrate transporter like domains"/>
    <property type="match status" value="2"/>
</dbReference>
<feature type="transmembrane region" description="Helical" evidence="4">
    <location>
        <begin position="167"/>
        <end position="189"/>
    </location>
</feature>